<name>A0A5B7FI58_PORTR</name>
<dbReference type="InterPro" id="IPR000008">
    <property type="entry name" value="C2_dom"/>
</dbReference>
<dbReference type="EMBL" id="VSRR010007663">
    <property type="protein sequence ID" value="MPC47300.1"/>
    <property type="molecule type" value="Genomic_DNA"/>
</dbReference>
<dbReference type="Proteomes" id="UP000324222">
    <property type="component" value="Unassembled WGS sequence"/>
</dbReference>
<reference evidence="2 3" key="1">
    <citation type="submission" date="2019-05" db="EMBL/GenBank/DDBJ databases">
        <title>Another draft genome of Portunus trituberculatus and its Hox gene families provides insights of decapod evolution.</title>
        <authorList>
            <person name="Jeong J.-H."/>
            <person name="Song I."/>
            <person name="Kim S."/>
            <person name="Choi T."/>
            <person name="Kim D."/>
            <person name="Ryu S."/>
            <person name="Kim W."/>
        </authorList>
    </citation>
    <scope>NUCLEOTIDE SEQUENCE [LARGE SCALE GENOMIC DNA]</scope>
    <source>
        <tissue evidence="2">Muscle</tissue>
    </source>
</reference>
<evidence type="ECO:0000259" key="1">
    <source>
        <dbReference type="PROSITE" id="PS50004"/>
    </source>
</evidence>
<dbReference type="SUPFAM" id="SSF49562">
    <property type="entry name" value="C2 domain (Calcium/lipid-binding domain, CaLB)"/>
    <property type="match status" value="1"/>
</dbReference>
<dbReference type="InterPro" id="IPR039725">
    <property type="entry name" value="CC2D1A/B"/>
</dbReference>
<proteinExistence type="predicted"/>
<dbReference type="AlphaFoldDB" id="A0A5B7FI58"/>
<gene>
    <name evidence="2" type="primary">l(2)gd1_0</name>
    <name evidence="2" type="ORF">E2C01_041042</name>
</gene>
<dbReference type="Pfam" id="PF00168">
    <property type="entry name" value="C2"/>
    <property type="match status" value="1"/>
</dbReference>
<keyword evidence="3" id="KW-1185">Reference proteome</keyword>
<dbReference type="PROSITE" id="PS50004">
    <property type="entry name" value="C2"/>
    <property type="match status" value="1"/>
</dbReference>
<accession>A0A5B7FI58</accession>
<dbReference type="Gene3D" id="2.60.40.150">
    <property type="entry name" value="C2 domain"/>
    <property type="match status" value="1"/>
</dbReference>
<evidence type="ECO:0000313" key="3">
    <source>
        <dbReference type="Proteomes" id="UP000324222"/>
    </source>
</evidence>
<dbReference type="GO" id="GO:0001227">
    <property type="term" value="F:DNA-binding transcription repressor activity, RNA polymerase II-specific"/>
    <property type="evidence" value="ECO:0007669"/>
    <property type="project" value="InterPro"/>
</dbReference>
<dbReference type="PANTHER" id="PTHR13076:SF9">
    <property type="entry name" value="COILED-COIL AND C2 DOMAIN-CONTAINING PROTEIN 1-LIKE"/>
    <property type="match status" value="1"/>
</dbReference>
<feature type="domain" description="C2" evidence="1">
    <location>
        <begin position="1"/>
        <end position="110"/>
    </location>
</feature>
<comment type="caution">
    <text evidence="2">The sequence shown here is derived from an EMBL/GenBank/DDBJ whole genome shotgun (WGS) entry which is preliminary data.</text>
</comment>
<sequence length="152" mass="17705">MFITEWRHYGGLGVLSFHHEVQGSYSFPFQDNPPQDRSVVIKDTNNPEYNHKVVFSIDRKSRALARVFKRQAIKFQVFAKGGWFHRDTVLGSVKVPMVELETKCTLHDSFDLMDERKRMVGGKLEVKVRLRNPIVAKQLEKVTEKWLVIDGF</sequence>
<dbReference type="OrthoDB" id="19996at2759"/>
<protein>
    <submittedName>
        <fullName evidence="2">Coiled-coil and C2 domain-containing protein 1-like</fullName>
    </submittedName>
</protein>
<organism evidence="2 3">
    <name type="scientific">Portunus trituberculatus</name>
    <name type="common">Swimming crab</name>
    <name type="synonym">Neptunus trituberculatus</name>
    <dbReference type="NCBI Taxonomy" id="210409"/>
    <lineage>
        <taxon>Eukaryota</taxon>
        <taxon>Metazoa</taxon>
        <taxon>Ecdysozoa</taxon>
        <taxon>Arthropoda</taxon>
        <taxon>Crustacea</taxon>
        <taxon>Multicrustacea</taxon>
        <taxon>Malacostraca</taxon>
        <taxon>Eumalacostraca</taxon>
        <taxon>Eucarida</taxon>
        <taxon>Decapoda</taxon>
        <taxon>Pleocyemata</taxon>
        <taxon>Brachyura</taxon>
        <taxon>Eubrachyura</taxon>
        <taxon>Portunoidea</taxon>
        <taxon>Portunidae</taxon>
        <taxon>Portuninae</taxon>
        <taxon>Portunus</taxon>
    </lineage>
</organism>
<dbReference type="InterPro" id="IPR035892">
    <property type="entry name" value="C2_domain_sf"/>
</dbReference>
<evidence type="ECO:0000313" key="2">
    <source>
        <dbReference type="EMBL" id="MPC47300.1"/>
    </source>
</evidence>
<dbReference type="PANTHER" id="PTHR13076">
    <property type="entry name" value="COILED-COIL AND C2 DOMAIN-CONTAINING PROTEIN 1-LIKE"/>
    <property type="match status" value="1"/>
</dbReference>